<dbReference type="NCBIfam" id="TIGR01187">
    <property type="entry name" value="potA"/>
    <property type="match status" value="1"/>
</dbReference>
<feature type="compositionally biased region" description="Polar residues" evidence="8">
    <location>
        <begin position="392"/>
        <end position="402"/>
    </location>
</feature>
<dbReference type="PROSITE" id="PS00211">
    <property type="entry name" value="ABC_TRANSPORTER_1"/>
    <property type="match status" value="1"/>
</dbReference>
<dbReference type="SMART" id="SM00382">
    <property type="entry name" value="AAA"/>
    <property type="match status" value="1"/>
</dbReference>
<dbReference type="RefSeq" id="WP_012320173.1">
    <property type="nucleotide sequence ID" value="NC_010505.1"/>
</dbReference>
<dbReference type="Proteomes" id="UP000006589">
    <property type="component" value="Chromosome"/>
</dbReference>
<accession>B1M7Q6</accession>
<feature type="domain" description="ABC transporter" evidence="9">
    <location>
        <begin position="27"/>
        <end position="257"/>
    </location>
</feature>
<keyword evidence="3 7" id="KW-0547">Nucleotide-binding</keyword>
<dbReference type="AlphaFoldDB" id="B1M7Q6"/>
<dbReference type="FunFam" id="3.40.50.300:FF:000133">
    <property type="entry name" value="Spermidine/putrescine import ATP-binding protein PotA"/>
    <property type="match status" value="1"/>
</dbReference>
<dbReference type="HOGENOM" id="CLU_000604_1_1_5"/>
<feature type="region of interest" description="Disordered" evidence="8">
    <location>
        <begin position="386"/>
        <end position="408"/>
    </location>
</feature>
<dbReference type="InterPro" id="IPR017871">
    <property type="entry name" value="ABC_transporter-like_CS"/>
</dbReference>
<dbReference type="GeneID" id="6139277"/>
<dbReference type="InterPro" id="IPR013611">
    <property type="entry name" value="Transp-assoc_OB_typ2"/>
</dbReference>
<dbReference type="InterPro" id="IPR003593">
    <property type="entry name" value="AAA+_ATPase"/>
</dbReference>
<comment type="subunit">
    <text evidence="7">The complex is composed of two ATP-binding proteins (PotA), two transmembrane proteins (PotB and PotC) and a solute-binding protein (PotD).</text>
</comment>
<keyword evidence="2 7" id="KW-1003">Cell membrane</keyword>
<evidence type="ECO:0000259" key="9">
    <source>
        <dbReference type="PROSITE" id="PS50893"/>
    </source>
</evidence>
<organism evidence="10 11">
    <name type="scientific">Methylobacterium radiotolerans (strain ATCC 27329 / DSM 1819 / JCM 2831 / NBRC 15690 / NCIMB 10815 / 0-1)</name>
    <dbReference type="NCBI Taxonomy" id="426355"/>
    <lineage>
        <taxon>Bacteria</taxon>
        <taxon>Pseudomonadati</taxon>
        <taxon>Pseudomonadota</taxon>
        <taxon>Alphaproteobacteria</taxon>
        <taxon>Hyphomicrobiales</taxon>
        <taxon>Methylobacteriaceae</taxon>
        <taxon>Methylobacterium</taxon>
    </lineage>
</organism>
<evidence type="ECO:0000256" key="4">
    <source>
        <dbReference type="ARBA" id="ARBA00022840"/>
    </source>
</evidence>
<evidence type="ECO:0000256" key="5">
    <source>
        <dbReference type="ARBA" id="ARBA00022967"/>
    </source>
</evidence>
<dbReference type="Pfam" id="PF00005">
    <property type="entry name" value="ABC_tran"/>
    <property type="match status" value="1"/>
</dbReference>
<comment type="function">
    <text evidence="7">Part of the ABC transporter complex PotABCD involved in spermidine/putrescine import. Responsible for energy coupling to the transport system.</text>
</comment>
<dbReference type="Gene3D" id="3.40.50.300">
    <property type="entry name" value="P-loop containing nucleotide triphosphate hydrolases"/>
    <property type="match status" value="1"/>
</dbReference>
<keyword evidence="5 7" id="KW-1278">Translocase</keyword>
<dbReference type="InterPro" id="IPR050093">
    <property type="entry name" value="ABC_SmlMolc_Importer"/>
</dbReference>
<dbReference type="Pfam" id="PF08402">
    <property type="entry name" value="TOBE_2"/>
    <property type="match status" value="1"/>
</dbReference>
<evidence type="ECO:0000256" key="3">
    <source>
        <dbReference type="ARBA" id="ARBA00022741"/>
    </source>
</evidence>
<dbReference type="InterPro" id="IPR005893">
    <property type="entry name" value="PotA-like"/>
</dbReference>
<keyword evidence="1 7" id="KW-0813">Transport</keyword>
<keyword evidence="6 7" id="KW-0472">Membrane</keyword>
<dbReference type="EMBL" id="CP001001">
    <property type="protein sequence ID" value="ACB25209.1"/>
    <property type="molecule type" value="Genomic_DNA"/>
</dbReference>
<protein>
    <recommendedName>
        <fullName evidence="7">Spermidine/putrescine import ATP-binding protein PotA</fullName>
        <ecNumber evidence="7">7.6.2.11</ecNumber>
    </recommendedName>
</protein>
<dbReference type="GO" id="GO:0016887">
    <property type="term" value="F:ATP hydrolysis activity"/>
    <property type="evidence" value="ECO:0007669"/>
    <property type="project" value="InterPro"/>
</dbReference>
<dbReference type="SUPFAM" id="SSF52540">
    <property type="entry name" value="P-loop containing nucleoside triphosphate hydrolases"/>
    <property type="match status" value="1"/>
</dbReference>
<gene>
    <name evidence="7" type="primary">potA</name>
    <name evidence="10" type="ordered locus">Mrad2831_3229</name>
</gene>
<reference evidence="10 11" key="1">
    <citation type="submission" date="2008-03" db="EMBL/GenBank/DDBJ databases">
        <title>Complete sequence of chromosome of Methylobacterium radiotolerans JCM 2831.</title>
        <authorList>
            <consortium name="US DOE Joint Genome Institute"/>
            <person name="Copeland A."/>
            <person name="Lucas S."/>
            <person name="Lapidus A."/>
            <person name="Glavina del Rio T."/>
            <person name="Dalin E."/>
            <person name="Tice H."/>
            <person name="Bruce D."/>
            <person name="Goodwin L."/>
            <person name="Pitluck S."/>
            <person name="Kiss H."/>
            <person name="Brettin T."/>
            <person name="Detter J.C."/>
            <person name="Han C."/>
            <person name="Kuske C.R."/>
            <person name="Schmutz J."/>
            <person name="Larimer F."/>
            <person name="Land M."/>
            <person name="Hauser L."/>
            <person name="Kyrpides N."/>
            <person name="Mikhailova N."/>
            <person name="Marx C.J."/>
            <person name="Richardson P."/>
        </authorList>
    </citation>
    <scope>NUCLEOTIDE SEQUENCE [LARGE SCALE GENOMIC DNA]</scope>
    <source>
        <strain evidence="11">ATCC 27329 / DSM 1819 / JCM 2831 / NBRC 15690 / NCIMB 10815 / 0-1</strain>
    </source>
</reference>
<evidence type="ECO:0000256" key="1">
    <source>
        <dbReference type="ARBA" id="ARBA00022448"/>
    </source>
</evidence>
<dbReference type="PANTHER" id="PTHR42781:SF4">
    <property type="entry name" value="SPERMIDINE_PUTRESCINE IMPORT ATP-BINDING PROTEIN POTA"/>
    <property type="match status" value="1"/>
</dbReference>
<dbReference type="Gene3D" id="2.40.50.100">
    <property type="match status" value="1"/>
</dbReference>
<comment type="catalytic activity">
    <reaction evidence="7">
        <text>ATP + H2O + polyamine-[polyamine-binding protein]Side 1 = ADP + phosphate + polyamineSide 2 + [polyamine-binding protein]Side 1.</text>
        <dbReference type="EC" id="7.6.2.11"/>
    </reaction>
</comment>
<evidence type="ECO:0000256" key="6">
    <source>
        <dbReference type="ARBA" id="ARBA00023136"/>
    </source>
</evidence>
<evidence type="ECO:0000256" key="8">
    <source>
        <dbReference type="SAM" id="MobiDB-lite"/>
    </source>
</evidence>
<dbReference type="SUPFAM" id="SSF50331">
    <property type="entry name" value="MOP-like"/>
    <property type="match status" value="1"/>
</dbReference>
<evidence type="ECO:0000313" key="11">
    <source>
        <dbReference type="Proteomes" id="UP000006589"/>
    </source>
</evidence>
<dbReference type="PANTHER" id="PTHR42781">
    <property type="entry name" value="SPERMIDINE/PUTRESCINE IMPORT ATP-BINDING PROTEIN POTA"/>
    <property type="match status" value="1"/>
</dbReference>
<evidence type="ECO:0000313" key="10">
    <source>
        <dbReference type="EMBL" id="ACB25209.1"/>
    </source>
</evidence>
<dbReference type="InterPro" id="IPR027417">
    <property type="entry name" value="P-loop_NTPase"/>
</dbReference>
<comment type="similarity">
    <text evidence="7">Belongs to the ABC transporter superfamily. Spermidine/putrescine importer (TC 3.A.1.11.1) family.</text>
</comment>
<dbReference type="eggNOG" id="COG3842">
    <property type="taxonomic scope" value="Bacteria"/>
</dbReference>
<evidence type="ECO:0000256" key="7">
    <source>
        <dbReference type="RuleBase" id="RU364083"/>
    </source>
</evidence>
<dbReference type="GO" id="GO:0043190">
    <property type="term" value="C:ATP-binding cassette (ABC) transporter complex"/>
    <property type="evidence" value="ECO:0007669"/>
    <property type="project" value="InterPro"/>
</dbReference>
<dbReference type="GO" id="GO:0015847">
    <property type="term" value="P:putrescine transport"/>
    <property type="evidence" value="ECO:0007669"/>
    <property type="project" value="UniProtKB-ARBA"/>
</dbReference>
<dbReference type="InterPro" id="IPR008995">
    <property type="entry name" value="Mo/tungstate-bd_C_term_dom"/>
</dbReference>
<dbReference type="EC" id="7.6.2.11" evidence="7"/>
<evidence type="ECO:0000256" key="2">
    <source>
        <dbReference type="ARBA" id="ARBA00022475"/>
    </source>
</evidence>
<sequence length="408" mass="43390">MLSKALDLTAAGPRPATAAAPRARPAVRLDGVVKRFGAVTALEESWLQVEQGEFLTLLGPSGCGKTTLLNLMAGFLEADAGEIFIGDDLVTATPPYEREVGIVFQNYALFPHMSVAKNVGYGLRVRGVPRREIAARVEEVLALVKLSGFADRSPRQLSGGQQQRVALARALVIRPKVLLLDEPFSALDKNLRGAMQVELKEIQRRLGVTTVFVTHDQGEALSMSDRIVVMSAGRVRQIGTPDQVYRHPQDRFVAGFIGDVNLLPGRLEARAGERATVAIGDLRREVEADTLRDCATGAAVDVFVRPDHLGVRPAGESGTLPARVAALVYQGSHIDLHIDLHADLRSGPMSGGRVVVRMPGHGALATYAPGSPVALLVPQAGLVAFPAEPGSPNGQAGRTGSGQDDPAR</sequence>
<dbReference type="InterPro" id="IPR003439">
    <property type="entry name" value="ABC_transporter-like_ATP-bd"/>
</dbReference>
<dbReference type="KEGG" id="mrd:Mrad2831_3229"/>
<dbReference type="OrthoDB" id="9802264at2"/>
<dbReference type="GO" id="GO:0015417">
    <property type="term" value="F:ABC-type polyamine transporter activity"/>
    <property type="evidence" value="ECO:0007669"/>
    <property type="project" value="UniProtKB-EC"/>
</dbReference>
<dbReference type="PROSITE" id="PS50893">
    <property type="entry name" value="ABC_TRANSPORTER_2"/>
    <property type="match status" value="1"/>
</dbReference>
<name>B1M7Q6_METRJ</name>
<dbReference type="STRING" id="426355.Mrad2831_3229"/>
<dbReference type="GO" id="GO:0005524">
    <property type="term" value="F:ATP binding"/>
    <property type="evidence" value="ECO:0007669"/>
    <property type="project" value="UniProtKB-KW"/>
</dbReference>
<proteinExistence type="inferred from homology"/>
<keyword evidence="4 7" id="KW-0067">ATP-binding</keyword>